<keyword evidence="6 12" id="KW-1003">Cell membrane</keyword>
<keyword evidence="11 12" id="KW-0472">Membrane</keyword>
<dbReference type="EMBL" id="RSED01000014">
    <property type="protein sequence ID" value="RRS03179.1"/>
    <property type="molecule type" value="Genomic_DNA"/>
</dbReference>
<evidence type="ECO:0000256" key="10">
    <source>
        <dbReference type="ARBA" id="ARBA00022989"/>
    </source>
</evidence>
<dbReference type="Pfam" id="PF04995">
    <property type="entry name" value="CcmD"/>
    <property type="match status" value="1"/>
</dbReference>
<keyword evidence="10 12" id="KW-1133">Transmembrane helix</keyword>
<dbReference type="Proteomes" id="UP000269265">
    <property type="component" value="Unassembled WGS sequence"/>
</dbReference>
<keyword evidence="14" id="KW-1185">Reference proteome</keyword>
<dbReference type="RefSeq" id="WP_125244472.1">
    <property type="nucleotide sequence ID" value="NZ_RSED01000014.1"/>
</dbReference>
<comment type="function">
    <text evidence="1 12">Required for the export of heme to the periplasm for the biogenesis of c-type cytochromes.</text>
</comment>
<evidence type="ECO:0000256" key="11">
    <source>
        <dbReference type="ARBA" id="ARBA00023136"/>
    </source>
</evidence>
<feature type="transmembrane region" description="Helical" evidence="12">
    <location>
        <begin position="15"/>
        <end position="38"/>
    </location>
</feature>
<sequence>MSWGSWQAFWAMGGYGLYVWGSVGVVFALIGLEVLGLVARRRGALRAVAQARQLKEAGNASRARVAARASQGAP</sequence>
<evidence type="ECO:0000313" key="13">
    <source>
        <dbReference type="EMBL" id="RRS03179.1"/>
    </source>
</evidence>
<accession>A0A3R8S5Z6</accession>
<keyword evidence="5 12" id="KW-0813">Transport</keyword>
<dbReference type="AlphaFoldDB" id="A0A3R8S5Z6"/>
<organism evidence="13 14">
    <name type="scientific">Aquabacterium soli</name>
    <dbReference type="NCBI Taxonomy" id="2493092"/>
    <lineage>
        <taxon>Bacteria</taxon>
        <taxon>Pseudomonadati</taxon>
        <taxon>Pseudomonadota</taxon>
        <taxon>Betaproteobacteria</taxon>
        <taxon>Burkholderiales</taxon>
        <taxon>Aquabacterium</taxon>
    </lineage>
</organism>
<comment type="subcellular location">
    <subcellularLocation>
        <location evidence="2 12">Cell inner membrane</location>
        <topology evidence="2 12">Single-pass membrane protein</topology>
    </subcellularLocation>
</comment>
<evidence type="ECO:0000256" key="8">
    <source>
        <dbReference type="ARBA" id="ARBA00022692"/>
    </source>
</evidence>
<dbReference type="GO" id="GO:0005886">
    <property type="term" value="C:plasma membrane"/>
    <property type="evidence" value="ECO:0007669"/>
    <property type="project" value="UniProtKB-SubCell"/>
</dbReference>
<comment type="similarity">
    <text evidence="3 12">Belongs to the CcmD/CycX/HelD family.</text>
</comment>
<evidence type="ECO:0000256" key="5">
    <source>
        <dbReference type="ARBA" id="ARBA00022448"/>
    </source>
</evidence>
<dbReference type="NCBIfam" id="TIGR03141">
    <property type="entry name" value="cytochro_ccmD"/>
    <property type="match status" value="1"/>
</dbReference>
<keyword evidence="7 12" id="KW-0997">Cell inner membrane</keyword>
<keyword evidence="9 12" id="KW-0201">Cytochrome c-type biogenesis</keyword>
<evidence type="ECO:0000256" key="12">
    <source>
        <dbReference type="RuleBase" id="RU363101"/>
    </source>
</evidence>
<comment type="caution">
    <text evidence="13">The sequence shown here is derived from an EMBL/GenBank/DDBJ whole genome shotgun (WGS) entry which is preliminary data.</text>
</comment>
<dbReference type="OrthoDB" id="9815607at2"/>
<reference evidence="13 14" key="1">
    <citation type="submission" date="2018-12" db="EMBL/GenBank/DDBJ databases">
        <title>The whole draft genome of Aquabacterium sp. SJQ9.</title>
        <authorList>
            <person name="Sun L."/>
            <person name="Gao X."/>
            <person name="Chen W."/>
            <person name="Huang K."/>
        </authorList>
    </citation>
    <scope>NUCLEOTIDE SEQUENCE [LARGE SCALE GENOMIC DNA]</scope>
    <source>
        <strain evidence="13 14">SJQ9</strain>
    </source>
</reference>
<evidence type="ECO:0000256" key="4">
    <source>
        <dbReference type="ARBA" id="ARBA00016461"/>
    </source>
</evidence>
<dbReference type="InterPro" id="IPR007078">
    <property type="entry name" value="Haem_export_protD_CcmD"/>
</dbReference>
<evidence type="ECO:0000313" key="14">
    <source>
        <dbReference type="Proteomes" id="UP000269265"/>
    </source>
</evidence>
<evidence type="ECO:0000256" key="6">
    <source>
        <dbReference type="ARBA" id="ARBA00022475"/>
    </source>
</evidence>
<keyword evidence="8 12" id="KW-0812">Transmembrane</keyword>
<evidence type="ECO:0000256" key="7">
    <source>
        <dbReference type="ARBA" id="ARBA00022519"/>
    </source>
</evidence>
<dbReference type="GO" id="GO:0017004">
    <property type="term" value="P:cytochrome complex assembly"/>
    <property type="evidence" value="ECO:0007669"/>
    <property type="project" value="UniProtKB-KW"/>
</dbReference>
<gene>
    <name evidence="13" type="primary">ccmD</name>
    <name evidence="13" type="ORF">EIP75_16970</name>
</gene>
<protein>
    <recommendedName>
        <fullName evidence="4 12">Heme exporter protein D</fullName>
    </recommendedName>
</protein>
<evidence type="ECO:0000256" key="1">
    <source>
        <dbReference type="ARBA" id="ARBA00002442"/>
    </source>
</evidence>
<dbReference type="GO" id="GO:0015886">
    <property type="term" value="P:heme transport"/>
    <property type="evidence" value="ECO:0007669"/>
    <property type="project" value="InterPro"/>
</dbReference>
<proteinExistence type="inferred from homology"/>
<evidence type="ECO:0000256" key="2">
    <source>
        <dbReference type="ARBA" id="ARBA00004377"/>
    </source>
</evidence>
<evidence type="ECO:0000256" key="3">
    <source>
        <dbReference type="ARBA" id="ARBA00008741"/>
    </source>
</evidence>
<name>A0A3R8S5Z6_9BURK</name>
<evidence type="ECO:0000256" key="9">
    <source>
        <dbReference type="ARBA" id="ARBA00022748"/>
    </source>
</evidence>